<protein>
    <submittedName>
        <fullName evidence="1">WVELL protein</fullName>
    </submittedName>
</protein>
<proteinExistence type="predicted"/>
<evidence type="ECO:0000313" key="1">
    <source>
        <dbReference type="EMBL" id="SDP91774.1"/>
    </source>
</evidence>
<gene>
    <name evidence="1" type="ORF">SAMN05216565_11266</name>
</gene>
<dbReference type="STRING" id="930152.SAMN05216565_11266"/>
<dbReference type="Pfam" id="PF14043">
    <property type="entry name" value="WVELL"/>
    <property type="match status" value="1"/>
</dbReference>
<evidence type="ECO:0000313" key="2">
    <source>
        <dbReference type="Proteomes" id="UP000199159"/>
    </source>
</evidence>
<sequence>MEKNEGLIVLLMEKNPQLSYEKARVWVELLWDDFETTYAKAGHEYKGEELTEKVVRQMIENYGSRLHDFVAKNPKYKDLLH</sequence>
<dbReference type="EMBL" id="FNJU01000012">
    <property type="protein sequence ID" value="SDP91774.1"/>
    <property type="molecule type" value="Genomic_DNA"/>
</dbReference>
<reference evidence="2" key="1">
    <citation type="submission" date="2016-10" db="EMBL/GenBank/DDBJ databases">
        <authorList>
            <person name="Varghese N."/>
            <person name="Submissions S."/>
        </authorList>
    </citation>
    <scope>NUCLEOTIDE SEQUENCE [LARGE SCALE GENOMIC DNA]</scope>
    <source>
        <strain evidence="2">IBRC-M10078</strain>
    </source>
</reference>
<dbReference type="InterPro" id="IPR026952">
    <property type="entry name" value="WVELL"/>
</dbReference>
<dbReference type="OrthoDB" id="2361637at2"/>
<dbReference type="AlphaFoldDB" id="A0A1H0WM59"/>
<organism evidence="1 2">
    <name type="scientific">Litchfieldia salsa</name>
    <dbReference type="NCBI Taxonomy" id="930152"/>
    <lineage>
        <taxon>Bacteria</taxon>
        <taxon>Bacillati</taxon>
        <taxon>Bacillota</taxon>
        <taxon>Bacilli</taxon>
        <taxon>Bacillales</taxon>
        <taxon>Bacillaceae</taxon>
        <taxon>Litchfieldia</taxon>
    </lineage>
</organism>
<dbReference type="RefSeq" id="WP_090858051.1">
    <property type="nucleotide sequence ID" value="NZ_FNJU01000012.1"/>
</dbReference>
<dbReference type="Proteomes" id="UP000199159">
    <property type="component" value="Unassembled WGS sequence"/>
</dbReference>
<accession>A0A1H0WM59</accession>
<name>A0A1H0WM59_9BACI</name>
<keyword evidence="2" id="KW-1185">Reference proteome</keyword>